<dbReference type="AlphaFoldDB" id="A0A7X1E4P2"/>
<feature type="transmembrane region" description="Helical" evidence="2">
    <location>
        <begin position="21"/>
        <end position="41"/>
    </location>
</feature>
<feature type="region of interest" description="Disordered" evidence="1">
    <location>
        <begin position="282"/>
        <end position="303"/>
    </location>
</feature>
<keyword evidence="2" id="KW-0472">Membrane</keyword>
<keyword evidence="2" id="KW-0812">Transmembrane</keyword>
<organism evidence="3 4">
    <name type="scientific">Puniceicoccus vermicola</name>
    <dbReference type="NCBI Taxonomy" id="388746"/>
    <lineage>
        <taxon>Bacteria</taxon>
        <taxon>Pseudomonadati</taxon>
        <taxon>Verrucomicrobiota</taxon>
        <taxon>Opitutia</taxon>
        <taxon>Puniceicoccales</taxon>
        <taxon>Puniceicoccaceae</taxon>
        <taxon>Puniceicoccus</taxon>
    </lineage>
</organism>
<dbReference type="EMBL" id="JACHVA010000101">
    <property type="protein sequence ID" value="MBC2602735.1"/>
    <property type="molecule type" value="Genomic_DNA"/>
</dbReference>
<dbReference type="RefSeq" id="WP_185693400.1">
    <property type="nucleotide sequence ID" value="NZ_JACHVA010000101.1"/>
</dbReference>
<dbReference type="Proteomes" id="UP000525652">
    <property type="component" value="Unassembled WGS sequence"/>
</dbReference>
<keyword evidence="2" id="KW-1133">Transmembrane helix</keyword>
<evidence type="ECO:0000256" key="2">
    <source>
        <dbReference type="SAM" id="Phobius"/>
    </source>
</evidence>
<gene>
    <name evidence="3" type="ORF">H5P30_13205</name>
</gene>
<comment type="caution">
    <text evidence="3">The sequence shown here is derived from an EMBL/GenBank/DDBJ whole genome shotgun (WGS) entry which is preliminary data.</text>
</comment>
<accession>A0A7X1E4P2</accession>
<evidence type="ECO:0000313" key="3">
    <source>
        <dbReference type="EMBL" id="MBC2602735.1"/>
    </source>
</evidence>
<proteinExistence type="predicted"/>
<reference evidence="3 4" key="1">
    <citation type="submission" date="2020-07" db="EMBL/GenBank/DDBJ databases">
        <authorList>
            <person name="Feng X."/>
        </authorList>
    </citation>
    <scope>NUCLEOTIDE SEQUENCE [LARGE SCALE GENOMIC DNA]</scope>
    <source>
        <strain evidence="3 4">JCM14086</strain>
    </source>
</reference>
<evidence type="ECO:0000256" key="1">
    <source>
        <dbReference type="SAM" id="MobiDB-lite"/>
    </source>
</evidence>
<keyword evidence="4" id="KW-1185">Reference proteome</keyword>
<protein>
    <submittedName>
        <fullName evidence="3">Uncharacterized protein</fullName>
    </submittedName>
</protein>
<sequence>MRKFAFETWGRDSDPDPRRGFALITALGMMGLMLLLLVTLYTHLNVEVRTSRGDQSIRSARENTILSLSVALGHLQKFTGPDQAVSARSDLIKGDDPANDNLPDYWTGVWDESGAVQTWLVSGNEGDLPLEWNPVSGGITFAAGESAVLVTETEAGQGDEVVVPLQSILENGEDAGSFAFWVGDEGIKAKVNVVGRASQGAINEGLLYPQVFGIQEMRDLGWFDPEATKTRDLVGLEEVEQWATTFGQDEVLPLHFHNLSAHGHGVLADTVRGGLKKDLTAGLRPGAADGPSGSIFGPQLDDAPTLRDPGGPAWSQLESWVQASYATGNSLPVRASTDTSVGFFPVLAGFQNYLFPTFNPDGTVDMHMSPAVVLWNPYDRPLELTDYVIRAGRSSSLTLNAGLVDLADFFNNWYLRLQSGEDGDGDPVYEYLPGSGESGSFSPTRYEMRFTPEREPLVFRIPGVVLAPGESKVFSPDAGHEAYAFEGDPGSNDLVEGFRPGWSFYFPTGRTLNTDTDSGSQYRHYLTSIEQSRIQSIQLRRETSDEGEEVLADVLYLNYRFPGAIGAPAAEMRAKPSIPLAPAEAIGPRVLRTYVENDTDRPLVARVKWLGNHNPRASTMGADPLHFHTFSGSDLVRNPSVISMLESNADWQLIHERTDSRVPVGLSDFGVVENAVLFESSPGFDRLYSVGQLMQAPLYRWNPPGTVPTDTIDRLRLRNDHARFDNLIPAYAVGNSVADPRIPLDSSFVEWESFPPASAGSFVDFQGLHYDYSYLLNESLWDAYFFSTLPVTGTIVPANGRLVSSGVGNGAIIGGYYTSASELMIDGSFNVNSTSEEAWIALLSSFFGSDVELQSGVTDPAGGSPGVPVLRTEIPVGSAVDGAYSVEDEDAYDGYRKLSRDEIANLATAIVDEIELRGPFPSLAGFVNRQLDPGLGQGPQLKGALAAAIDAAGINDGLQDISVEAEPSGFAGFIAAAERGWRTEGIPGWLTQADLFARLGSVLSARSDTFRIRGMGVANKDLTEENAVKMWGELIVQRVPDFVDSANIPETPWDGNEAMVRGIPALNEVNEQFGRAYRVVGFRWLEEGEL</sequence>
<evidence type="ECO:0000313" key="4">
    <source>
        <dbReference type="Proteomes" id="UP000525652"/>
    </source>
</evidence>
<name>A0A7X1E4P2_9BACT</name>